<dbReference type="EMBL" id="KB445798">
    <property type="protein sequence ID" value="EMD36612.1"/>
    <property type="molecule type" value="Genomic_DNA"/>
</dbReference>
<protein>
    <recommendedName>
        <fullName evidence="3">Fe2OG dioxygenase domain-containing protein</fullName>
    </recommendedName>
</protein>
<keyword evidence="2" id="KW-1185">Reference proteome</keyword>
<dbReference type="OrthoDB" id="27483at2759"/>
<organism evidence="1 2">
    <name type="scientific">Ceriporiopsis subvermispora (strain B)</name>
    <name type="common">White-rot fungus</name>
    <name type="synonym">Gelatoporia subvermispora</name>
    <dbReference type="NCBI Taxonomy" id="914234"/>
    <lineage>
        <taxon>Eukaryota</taxon>
        <taxon>Fungi</taxon>
        <taxon>Dikarya</taxon>
        <taxon>Basidiomycota</taxon>
        <taxon>Agaricomycotina</taxon>
        <taxon>Agaricomycetes</taxon>
        <taxon>Polyporales</taxon>
        <taxon>Gelatoporiaceae</taxon>
        <taxon>Gelatoporia</taxon>
    </lineage>
</organism>
<accession>M2RDT3</accession>
<dbReference type="AlphaFoldDB" id="M2RDT3"/>
<evidence type="ECO:0000313" key="1">
    <source>
        <dbReference type="EMBL" id="EMD36612.1"/>
    </source>
</evidence>
<dbReference type="PANTHER" id="PTHR33099:SF7">
    <property type="entry name" value="MYND-TYPE DOMAIN-CONTAINING PROTEIN"/>
    <property type="match status" value="1"/>
</dbReference>
<sequence length="323" mass="35532">MSYLITTTSAGSADERLKSIGESIISKPPFCSGVFAVGPEDLIVYYGKNSEHAGRIDFAKSEDSQIHHLPAQCDPASFGKNGEDVMDESYRKASKLDTVSFALKFDPLASGLLDMIRLDLLEGGEHDRPIRQSSTKPGLFFKSHKDTPRGQDMFGSLVIVFPTSHEGGSLRLCYEGKKWSFDSATALQAAQIASVGYAAFYSDVEHEITPMVSGYRVTVTYNLFYTSDPQSALIPDPRPMAHLLVNEAAFRLAIIAALNDAHHYFGDHPGFISPVVWATPYSSNNQLAMPFACYGNYPDIDWGYVYLCVITEIPPPPRAILQD</sequence>
<dbReference type="Proteomes" id="UP000016930">
    <property type="component" value="Unassembled WGS sequence"/>
</dbReference>
<dbReference type="PANTHER" id="PTHR33099">
    <property type="entry name" value="FE2OG DIOXYGENASE DOMAIN-CONTAINING PROTEIN"/>
    <property type="match status" value="1"/>
</dbReference>
<dbReference type="Gene3D" id="2.60.120.620">
    <property type="entry name" value="q2cbj1_9rhob like domain"/>
    <property type="match status" value="1"/>
</dbReference>
<reference evidence="1 2" key="1">
    <citation type="journal article" date="2012" name="Proc. Natl. Acad. Sci. U.S.A.">
        <title>Comparative genomics of Ceriporiopsis subvermispora and Phanerochaete chrysosporium provide insight into selective ligninolysis.</title>
        <authorList>
            <person name="Fernandez-Fueyo E."/>
            <person name="Ruiz-Duenas F.J."/>
            <person name="Ferreira P."/>
            <person name="Floudas D."/>
            <person name="Hibbett D.S."/>
            <person name="Canessa P."/>
            <person name="Larrondo L.F."/>
            <person name="James T.Y."/>
            <person name="Seelenfreund D."/>
            <person name="Lobos S."/>
            <person name="Polanco R."/>
            <person name="Tello M."/>
            <person name="Honda Y."/>
            <person name="Watanabe T."/>
            <person name="Watanabe T."/>
            <person name="Ryu J.S."/>
            <person name="Kubicek C.P."/>
            <person name="Schmoll M."/>
            <person name="Gaskell J."/>
            <person name="Hammel K.E."/>
            <person name="St John F.J."/>
            <person name="Vanden Wymelenberg A."/>
            <person name="Sabat G."/>
            <person name="Splinter BonDurant S."/>
            <person name="Syed K."/>
            <person name="Yadav J.S."/>
            <person name="Doddapaneni H."/>
            <person name="Subramanian V."/>
            <person name="Lavin J.L."/>
            <person name="Oguiza J.A."/>
            <person name="Perez G."/>
            <person name="Pisabarro A.G."/>
            <person name="Ramirez L."/>
            <person name="Santoyo F."/>
            <person name="Master E."/>
            <person name="Coutinho P.M."/>
            <person name="Henrissat B."/>
            <person name="Lombard V."/>
            <person name="Magnuson J.K."/>
            <person name="Kuees U."/>
            <person name="Hori C."/>
            <person name="Igarashi K."/>
            <person name="Samejima M."/>
            <person name="Held B.W."/>
            <person name="Barry K.W."/>
            <person name="LaButti K.M."/>
            <person name="Lapidus A."/>
            <person name="Lindquist E.A."/>
            <person name="Lucas S.M."/>
            <person name="Riley R."/>
            <person name="Salamov A.A."/>
            <person name="Hoffmeister D."/>
            <person name="Schwenk D."/>
            <person name="Hadar Y."/>
            <person name="Yarden O."/>
            <person name="de Vries R.P."/>
            <person name="Wiebenga A."/>
            <person name="Stenlid J."/>
            <person name="Eastwood D."/>
            <person name="Grigoriev I.V."/>
            <person name="Berka R.M."/>
            <person name="Blanchette R.A."/>
            <person name="Kersten P."/>
            <person name="Martinez A.T."/>
            <person name="Vicuna R."/>
            <person name="Cullen D."/>
        </authorList>
    </citation>
    <scope>NUCLEOTIDE SEQUENCE [LARGE SCALE GENOMIC DNA]</scope>
    <source>
        <strain evidence="1 2">B</strain>
    </source>
</reference>
<evidence type="ECO:0000313" key="2">
    <source>
        <dbReference type="Proteomes" id="UP000016930"/>
    </source>
</evidence>
<evidence type="ECO:0008006" key="3">
    <source>
        <dbReference type="Google" id="ProtNLM"/>
    </source>
</evidence>
<name>M2RDT3_CERS8</name>
<gene>
    <name evidence="1" type="ORF">CERSUDRAFT_95902</name>
</gene>
<dbReference type="HOGENOM" id="CLU_019613_2_1_1"/>
<proteinExistence type="predicted"/>